<keyword evidence="4 6" id="KW-0460">Magnesium</keyword>
<dbReference type="PIRSF" id="PIRSF015582">
    <property type="entry name" value="Cit_lyase_B"/>
    <property type="match status" value="1"/>
</dbReference>
<evidence type="ECO:0000256" key="2">
    <source>
        <dbReference type="ARBA" id="ARBA00005568"/>
    </source>
</evidence>
<organism evidence="8 9">
    <name type="scientific">Sphingomonas ginkgonis</name>
    <dbReference type="NCBI Taxonomy" id="2315330"/>
    <lineage>
        <taxon>Bacteria</taxon>
        <taxon>Pseudomonadati</taxon>
        <taxon>Pseudomonadota</taxon>
        <taxon>Alphaproteobacteria</taxon>
        <taxon>Sphingomonadales</taxon>
        <taxon>Sphingomonadaceae</taxon>
        <taxon>Sphingomonas</taxon>
    </lineage>
</organism>
<evidence type="ECO:0000256" key="3">
    <source>
        <dbReference type="ARBA" id="ARBA00022723"/>
    </source>
</evidence>
<dbReference type="Proteomes" id="UP000274661">
    <property type="component" value="Unassembled WGS sequence"/>
</dbReference>
<name>A0A3R9Z6I5_9SPHN</name>
<keyword evidence="8" id="KW-0456">Lyase</keyword>
<evidence type="ECO:0000259" key="7">
    <source>
        <dbReference type="Pfam" id="PF03328"/>
    </source>
</evidence>
<evidence type="ECO:0000256" key="5">
    <source>
        <dbReference type="PIRSR" id="PIRSR015582-1"/>
    </source>
</evidence>
<feature type="binding site" evidence="5">
    <location>
        <position position="68"/>
    </location>
    <ligand>
        <name>substrate</name>
    </ligand>
</feature>
<dbReference type="Pfam" id="PF03328">
    <property type="entry name" value="HpcH_HpaI"/>
    <property type="match status" value="1"/>
</dbReference>
<dbReference type="GO" id="GO:0016829">
    <property type="term" value="F:lyase activity"/>
    <property type="evidence" value="ECO:0007669"/>
    <property type="project" value="UniProtKB-KW"/>
</dbReference>
<dbReference type="Gene3D" id="3.20.20.60">
    <property type="entry name" value="Phosphoenolpyruvate-binding domains"/>
    <property type="match status" value="1"/>
</dbReference>
<dbReference type="InterPro" id="IPR015813">
    <property type="entry name" value="Pyrv/PenolPyrv_kinase-like_dom"/>
</dbReference>
<dbReference type="InterPro" id="IPR011206">
    <property type="entry name" value="Citrate_lyase_beta/mcl1/mcl2"/>
</dbReference>
<comment type="caution">
    <text evidence="8">The sequence shown here is derived from an EMBL/GenBank/DDBJ whole genome shotgun (WGS) entry which is preliminary data.</text>
</comment>
<evidence type="ECO:0000313" key="9">
    <source>
        <dbReference type="Proteomes" id="UP000274661"/>
    </source>
</evidence>
<dbReference type="InterPro" id="IPR040442">
    <property type="entry name" value="Pyrv_kinase-like_dom_sf"/>
</dbReference>
<keyword evidence="3 6" id="KW-0479">Metal-binding</keyword>
<dbReference type="SUPFAM" id="SSF51621">
    <property type="entry name" value="Phosphoenolpyruvate/pyruvate domain"/>
    <property type="match status" value="1"/>
</dbReference>
<dbReference type="RefSeq" id="WP_126718832.1">
    <property type="nucleotide sequence ID" value="NZ_RWJF01000001.1"/>
</dbReference>
<dbReference type="EMBL" id="RWJF01000001">
    <property type="protein sequence ID" value="RST30999.1"/>
    <property type="molecule type" value="Genomic_DNA"/>
</dbReference>
<dbReference type="AlphaFoldDB" id="A0A3R9Z6I5"/>
<gene>
    <name evidence="8" type="ORF">HMF7854_09245</name>
</gene>
<evidence type="ECO:0000313" key="8">
    <source>
        <dbReference type="EMBL" id="RST30999.1"/>
    </source>
</evidence>
<dbReference type="GO" id="GO:0006107">
    <property type="term" value="P:oxaloacetate metabolic process"/>
    <property type="evidence" value="ECO:0007669"/>
    <property type="project" value="TreeGrafter"/>
</dbReference>
<feature type="domain" description="HpcH/HpaI aldolase/citrate lyase" evidence="7">
    <location>
        <begin position="9"/>
        <end position="211"/>
    </location>
</feature>
<reference evidence="8 9" key="1">
    <citation type="submission" date="2018-12" db="EMBL/GenBank/DDBJ databases">
        <title>Sphingomonas sp. HMF7854 Genome sequencing and assembly.</title>
        <authorList>
            <person name="Cha I."/>
            <person name="Kang H."/>
            <person name="Kim H."/>
            <person name="Kang J."/>
            <person name="Joh K."/>
        </authorList>
    </citation>
    <scope>NUCLEOTIDE SEQUENCE [LARGE SCALE GENOMIC DNA]</scope>
    <source>
        <strain evidence="8 9">HMF7854</strain>
    </source>
</reference>
<sequence length="265" mass="27581">MTQVLAERRSLLFLPASNPRAITKARTLGVDAVVLDLEDAVRPEAKVEARAAAVAAVAEAWSGAIGIRVNGLASEWHGADVAAVAASRADFVVVPRTDGPAVIAEVATLTGKPVAAMIETPAGVIHAPAIAREAAALIAGTNDLRAELRIPPGSGRTPLFAALQMTVLAARAAGIPVFDGVFNGLEDEDGLAAECAEGRAFGFDGKSLIHPAQVEACHAAWAPRPEELDRARRLVAAASGGAERFEGAMIERMHVEAARRLIERT</sequence>
<dbReference type="PANTHER" id="PTHR32308:SF10">
    <property type="entry name" value="CITRATE LYASE SUBUNIT BETA"/>
    <property type="match status" value="1"/>
</dbReference>
<evidence type="ECO:0000256" key="1">
    <source>
        <dbReference type="ARBA" id="ARBA00001946"/>
    </source>
</evidence>
<dbReference type="OrthoDB" id="9800547at2"/>
<comment type="similarity">
    <text evidence="2">Belongs to the HpcH/HpaI aldolase family.</text>
</comment>
<comment type="cofactor">
    <cofactor evidence="1">
        <name>Mg(2+)</name>
        <dbReference type="ChEBI" id="CHEBI:18420"/>
    </cofactor>
</comment>
<proteinExistence type="inferred from homology"/>
<feature type="binding site" evidence="6">
    <location>
        <position position="119"/>
    </location>
    <ligand>
        <name>Mg(2+)</name>
        <dbReference type="ChEBI" id="CHEBI:18420"/>
    </ligand>
</feature>
<dbReference type="GO" id="GO:0000287">
    <property type="term" value="F:magnesium ion binding"/>
    <property type="evidence" value="ECO:0007669"/>
    <property type="project" value="TreeGrafter"/>
</dbReference>
<feature type="binding site" evidence="6">
    <location>
        <position position="143"/>
    </location>
    <ligand>
        <name>Mg(2+)</name>
        <dbReference type="ChEBI" id="CHEBI:18420"/>
    </ligand>
</feature>
<feature type="binding site" evidence="5">
    <location>
        <position position="119"/>
    </location>
    <ligand>
        <name>substrate</name>
    </ligand>
</feature>
<evidence type="ECO:0000256" key="4">
    <source>
        <dbReference type="ARBA" id="ARBA00022842"/>
    </source>
</evidence>
<dbReference type="InterPro" id="IPR005000">
    <property type="entry name" value="Aldolase/citrate-lyase_domain"/>
</dbReference>
<protein>
    <submittedName>
        <fullName evidence="8">CoA ester lyase</fullName>
    </submittedName>
</protein>
<dbReference type="PANTHER" id="PTHR32308">
    <property type="entry name" value="LYASE BETA SUBUNIT, PUTATIVE (AFU_ORTHOLOGUE AFUA_4G13030)-RELATED"/>
    <property type="match status" value="1"/>
</dbReference>
<evidence type="ECO:0000256" key="6">
    <source>
        <dbReference type="PIRSR" id="PIRSR015582-2"/>
    </source>
</evidence>
<accession>A0A3R9Z6I5</accession>
<keyword evidence="9" id="KW-1185">Reference proteome</keyword>